<evidence type="ECO:0000256" key="5">
    <source>
        <dbReference type="PROSITE-ProRule" id="PRU00108"/>
    </source>
</evidence>
<evidence type="ECO:0000256" key="7">
    <source>
        <dbReference type="SAM" id="MobiDB-lite"/>
    </source>
</evidence>
<proteinExistence type="inferred from homology"/>
<dbReference type="Pfam" id="PF05920">
    <property type="entry name" value="Homeobox_KN"/>
    <property type="match status" value="2"/>
</dbReference>
<dbReference type="eggNOG" id="KOG0773">
    <property type="taxonomic scope" value="Eukaryota"/>
</dbReference>
<dbReference type="InterPro" id="IPR050224">
    <property type="entry name" value="TALE_homeobox"/>
</dbReference>
<dbReference type="Gramene" id="OBART07G01880.1">
    <property type="protein sequence ID" value="OBART07G01880.1"/>
    <property type="gene ID" value="OBART07G01880"/>
</dbReference>
<comment type="similarity">
    <text evidence="6">Belongs to the TALE/KNOX homeobox family.</text>
</comment>
<feature type="domain" description="Homeobox" evidence="8">
    <location>
        <begin position="164"/>
        <end position="227"/>
    </location>
</feature>
<dbReference type="InterPro" id="IPR005541">
    <property type="entry name" value="KNOX2"/>
</dbReference>
<evidence type="ECO:0000259" key="9">
    <source>
        <dbReference type="PROSITE" id="PS51213"/>
    </source>
</evidence>
<feature type="DNA-binding region" description="Homeobox; TALE-type" evidence="5">
    <location>
        <begin position="521"/>
        <end position="584"/>
    </location>
</feature>
<evidence type="ECO:0000313" key="11">
    <source>
        <dbReference type="Proteomes" id="UP000026960"/>
    </source>
</evidence>
<dbReference type="GO" id="GO:0005634">
    <property type="term" value="C:nucleus"/>
    <property type="evidence" value="ECO:0007669"/>
    <property type="project" value="UniProtKB-SubCell"/>
</dbReference>
<feature type="compositionally biased region" description="Basic and acidic residues" evidence="7">
    <location>
        <begin position="482"/>
        <end position="497"/>
    </location>
</feature>
<reference evidence="10" key="1">
    <citation type="journal article" date="2009" name="Rice">
        <title>De Novo Next Generation Sequencing of Plant Genomes.</title>
        <authorList>
            <person name="Rounsley S."/>
            <person name="Marri P.R."/>
            <person name="Yu Y."/>
            <person name="He R."/>
            <person name="Sisneros N."/>
            <person name="Goicoechea J.L."/>
            <person name="Lee S.J."/>
            <person name="Angelova A."/>
            <person name="Kudrna D."/>
            <person name="Luo M."/>
            <person name="Affourtit J."/>
            <person name="Desany B."/>
            <person name="Knight J."/>
            <person name="Niazi F."/>
            <person name="Egholm M."/>
            <person name="Wing R.A."/>
        </authorList>
    </citation>
    <scope>NUCLEOTIDE SEQUENCE [LARGE SCALE GENOMIC DNA]</scope>
    <source>
        <strain evidence="10">cv. IRGC 105608</strain>
    </source>
</reference>
<dbReference type="AlphaFoldDB" id="A0A0D3GLW3"/>
<protein>
    <recommendedName>
        <fullName evidence="12">Homeobox domain-containing protein</fullName>
    </recommendedName>
</protein>
<dbReference type="Gene3D" id="1.10.10.60">
    <property type="entry name" value="Homeodomain-like"/>
    <property type="match status" value="2"/>
</dbReference>
<dbReference type="GO" id="GO:0000981">
    <property type="term" value="F:DNA-binding transcription factor activity, RNA polymerase II-specific"/>
    <property type="evidence" value="ECO:0007669"/>
    <property type="project" value="InterPro"/>
</dbReference>
<dbReference type="InterPro" id="IPR008422">
    <property type="entry name" value="KN_HD"/>
</dbReference>
<reference evidence="10" key="2">
    <citation type="submission" date="2015-03" db="UniProtKB">
        <authorList>
            <consortium name="EnsemblPlants"/>
        </authorList>
    </citation>
    <scope>IDENTIFICATION</scope>
</reference>
<name>A0A0D3GLW3_9ORYZ</name>
<dbReference type="InterPro" id="IPR005540">
    <property type="entry name" value="KNOX1"/>
</dbReference>
<dbReference type="InterPro" id="IPR009057">
    <property type="entry name" value="Homeodomain-like_sf"/>
</dbReference>
<feature type="domain" description="ELK" evidence="9">
    <location>
        <begin position="144"/>
        <end position="164"/>
    </location>
</feature>
<accession>A0A0D3GLW3</accession>
<keyword evidence="11" id="KW-1185">Reference proteome</keyword>
<dbReference type="InterPro" id="IPR017970">
    <property type="entry name" value="Homeobox_CS"/>
</dbReference>
<dbReference type="Pfam" id="PF03789">
    <property type="entry name" value="ELK"/>
    <property type="match status" value="2"/>
</dbReference>
<dbReference type="PROSITE" id="PS00027">
    <property type="entry name" value="HOMEOBOX_1"/>
    <property type="match status" value="2"/>
</dbReference>
<dbReference type="SMART" id="SM01188">
    <property type="entry name" value="ELK"/>
    <property type="match status" value="2"/>
</dbReference>
<feature type="region of interest" description="Disordered" evidence="7">
    <location>
        <begin position="313"/>
        <end position="343"/>
    </location>
</feature>
<evidence type="ECO:0000256" key="1">
    <source>
        <dbReference type="ARBA" id="ARBA00004123"/>
    </source>
</evidence>
<feature type="DNA-binding region" description="Homeobox; TALE-type" evidence="5">
    <location>
        <begin position="165"/>
        <end position="228"/>
    </location>
</feature>
<keyword evidence="2 5" id="KW-0238">DNA-binding</keyword>
<feature type="compositionally biased region" description="Basic residues" evidence="7">
    <location>
        <begin position="321"/>
        <end position="336"/>
    </location>
</feature>
<dbReference type="Pfam" id="PF03790">
    <property type="entry name" value="KNOX1"/>
    <property type="match status" value="2"/>
</dbReference>
<dbReference type="PROSITE" id="PS50071">
    <property type="entry name" value="HOMEOBOX_2"/>
    <property type="match status" value="2"/>
</dbReference>
<evidence type="ECO:0000313" key="10">
    <source>
        <dbReference type="EnsemblPlants" id="OBART07G01880.1"/>
    </source>
</evidence>
<dbReference type="FunFam" id="1.10.10.60:FF:000076">
    <property type="entry name" value="Homeobox protein knotted-1-like 2"/>
    <property type="match status" value="2"/>
</dbReference>
<feature type="compositionally biased region" description="Basic and acidic residues" evidence="7">
    <location>
        <begin position="126"/>
        <end position="141"/>
    </location>
</feature>
<sequence>MAHPQYSALLAAYLDCQKVGAPPEVLERLTATAAKLDARPPGRHDARDPELDQFMEAYCNMLAKYREELTRPIDEAMEFLKRVESQLDTIAGGAHGGSGGGAGSARLLLADGKSECVGSSEDDMDPSGRENEPPEIDPRAEDKELKFQLLKKYSGYLSSLRQEFSKKKKKGKLPKEARQKLLHWWELHYKWPYPSETEKIALAESTGLDQKQINNWFINQRKRHWKPSEDMPFVMMEGFHPQNAAALYMDGPFMADGMYRLGSRMSFGNLGGGGAGGSGKAAASSFLQLPLSTAAAATAYYGTPLALHQAAAAAGPSQYHGHGHPHHGGGHHHSKHGGAGGGEISAAEAESIKAKIMAHPQYSALLAAYLDCQKVGAPPEVLERLTATAAKLDARPPGRHDARDPELDQFMEAYCNMLAKYREELTRPIDEAMEFLKRVESQLDTIAGGAHGGSGGGAGSARLLLADGKSECVGSSEDDMDPSGRENEPPEIDPRAEDKELKFQLLKKYSGYLSSLRQEFSKKKKKGKLPKEARQKLLHWWELHYKWPYPSETEKIALAESTGLDQKQINNWFINQRKRHWKPSEDMPFVMMEGFHPQNAAALYMDGPFMADGMYRLGS</sequence>
<dbReference type="SUPFAM" id="SSF46689">
    <property type="entry name" value="Homeodomain-like"/>
    <property type="match status" value="2"/>
</dbReference>
<feature type="region of interest" description="Disordered" evidence="7">
    <location>
        <begin position="471"/>
        <end position="497"/>
    </location>
</feature>
<feature type="domain" description="Homeobox" evidence="8">
    <location>
        <begin position="520"/>
        <end position="583"/>
    </location>
</feature>
<dbReference type="PANTHER" id="PTHR11850">
    <property type="entry name" value="HOMEOBOX PROTEIN TRANSCRIPTION FACTORS"/>
    <property type="match status" value="1"/>
</dbReference>
<dbReference type="Pfam" id="PF03791">
    <property type="entry name" value="KNOX2"/>
    <property type="match status" value="2"/>
</dbReference>
<dbReference type="SMART" id="SM01255">
    <property type="entry name" value="KNOX1"/>
    <property type="match status" value="2"/>
</dbReference>
<evidence type="ECO:0000259" key="8">
    <source>
        <dbReference type="PROSITE" id="PS50071"/>
    </source>
</evidence>
<evidence type="ECO:0000256" key="3">
    <source>
        <dbReference type="ARBA" id="ARBA00023155"/>
    </source>
</evidence>
<dbReference type="InterPro" id="IPR001356">
    <property type="entry name" value="HD"/>
</dbReference>
<keyword evidence="4 5" id="KW-0539">Nucleus</keyword>
<organism evidence="10">
    <name type="scientific">Oryza barthii</name>
    <dbReference type="NCBI Taxonomy" id="65489"/>
    <lineage>
        <taxon>Eukaryota</taxon>
        <taxon>Viridiplantae</taxon>
        <taxon>Streptophyta</taxon>
        <taxon>Embryophyta</taxon>
        <taxon>Tracheophyta</taxon>
        <taxon>Spermatophyta</taxon>
        <taxon>Magnoliopsida</taxon>
        <taxon>Liliopsida</taxon>
        <taxon>Poales</taxon>
        <taxon>Poaceae</taxon>
        <taxon>BOP clade</taxon>
        <taxon>Oryzoideae</taxon>
        <taxon>Oryzeae</taxon>
        <taxon>Oryzinae</taxon>
        <taxon>Oryza</taxon>
    </lineage>
</organism>
<dbReference type="PaxDb" id="65489-OBART07G01880.1"/>
<evidence type="ECO:0000256" key="4">
    <source>
        <dbReference type="ARBA" id="ARBA00023242"/>
    </source>
</evidence>
<dbReference type="GO" id="GO:0003677">
    <property type="term" value="F:DNA binding"/>
    <property type="evidence" value="ECO:0007669"/>
    <property type="project" value="UniProtKB-UniRule"/>
</dbReference>
<feature type="region of interest" description="Disordered" evidence="7">
    <location>
        <begin position="115"/>
        <end position="141"/>
    </location>
</feature>
<dbReference type="Proteomes" id="UP000026960">
    <property type="component" value="Chromosome 7"/>
</dbReference>
<evidence type="ECO:0008006" key="12">
    <source>
        <dbReference type="Google" id="ProtNLM"/>
    </source>
</evidence>
<dbReference type="SMART" id="SM01256">
    <property type="entry name" value="KNOX2"/>
    <property type="match status" value="2"/>
</dbReference>
<dbReference type="InterPro" id="IPR005539">
    <property type="entry name" value="ELK_dom"/>
</dbReference>
<dbReference type="CDD" id="cd00086">
    <property type="entry name" value="homeodomain"/>
    <property type="match status" value="2"/>
</dbReference>
<evidence type="ECO:0000256" key="2">
    <source>
        <dbReference type="ARBA" id="ARBA00023125"/>
    </source>
</evidence>
<evidence type="ECO:0000256" key="6">
    <source>
        <dbReference type="PROSITE-ProRule" id="PRU00559"/>
    </source>
</evidence>
<feature type="domain" description="ELK" evidence="9">
    <location>
        <begin position="500"/>
        <end position="520"/>
    </location>
</feature>
<dbReference type="PROSITE" id="PS51213">
    <property type="entry name" value="ELK"/>
    <property type="match status" value="2"/>
</dbReference>
<comment type="subcellular location">
    <subcellularLocation>
        <location evidence="1 5">Nucleus</location>
    </subcellularLocation>
</comment>
<dbReference type="SMART" id="SM00389">
    <property type="entry name" value="HOX"/>
    <property type="match status" value="2"/>
</dbReference>
<keyword evidence="3 5" id="KW-0371">Homeobox</keyword>
<dbReference type="EnsemblPlants" id="OBART07G01880.1">
    <property type="protein sequence ID" value="OBART07G01880.1"/>
    <property type="gene ID" value="OBART07G01880"/>
</dbReference>
<dbReference type="STRING" id="65489.A0A0D3GLW3"/>